<proteinExistence type="predicted"/>
<evidence type="ECO:0000313" key="3">
    <source>
        <dbReference type="EMBL" id="MFH5208099.1"/>
    </source>
</evidence>
<reference evidence="5 6" key="1">
    <citation type="submission" date="2024-10" db="EMBL/GenBank/DDBJ databases">
        <authorList>
            <person name="Riesco R."/>
        </authorList>
    </citation>
    <scope>NUCLEOTIDE SEQUENCE [LARGE SCALE GENOMIC DNA]</scope>
    <source>
        <strain evidence="3 5">NCIMB 15449</strain>
        <strain evidence="4 6">NCIMB 15450</strain>
    </source>
</reference>
<keyword evidence="6" id="KW-1185">Reference proteome</keyword>
<dbReference type="RefSeq" id="WP_395113529.1">
    <property type="nucleotide sequence ID" value="NZ_JBIMSN010000181.1"/>
</dbReference>
<dbReference type="InterPro" id="IPR028087">
    <property type="entry name" value="Tad_N"/>
</dbReference>
<evidence type="ECO:0000313" key="5">
    <source>
        <dbReference type="Proteomes" id="UP001609175"/>
    </source>
</evidence>
<dbReference type="Pfam" id="PF13400">
    <property type="entry name" value="Tad"/>
    <property type="match status" value="1"/>
</dbReference>
<dbReference type="EMBL" id="JBIMSN010000181">
    <property type="protein sequence ID" value="MFH5232951.1"/>
    <property type="molecule type" value="Genomic_DNA"/>
</dbReference>
<dbReference type="Proteomes" id="UP001609219">
    <property type="component" value="Unassembled WGS sequence"/>
</dbReference>
<feature type="transmembrane region" description="Helical" evidence="1">
    <location>
        <begin position="29"/>
        <end position="48"/>
    </location>
</feature>
<gene>
    <name evidence="3" type="ORF">ACHIPZ_07720</name>
    <name evidence="4" type="ORF">ACHIRB_30950</name>
</gene>
<name>A0ABW7KEL0_9NOCA</name>
<organism evidence="4 6">
    <name type="scientific">Antrihabitans spumae</name>
    <dbReference type="NCBI Taxonomy" id="3373370"/>
    <lineage>
        <taxon>Bacteria</taxon>
        <taxon>Bacillati</taxon>
        <taxon>Actinomycetota</taxon>
        <taxon>Actinomycetes</taxon>
        <taxon>Mycobacteriales</taxon>
        <taxon>Nocardiaceae</taxon>
        <taxon>Antrihabitans</taxon>
    </lineage>
</organism>
<evidence type="ECO:0000259" key="2">
    <source>
        <dbReference type="Pfam" id="PF13400"/>
    </source>
</evidence>
<dbReference type="Proteomes" id="UP001609175">
    <property type="component" value="Unassembled WGS sequence"/>
</dbReference>
<protein>
    <submittedName>
        <fullName evidence="4">Pilus assembly protein TadG-related protein</fullName>
    </submittedName>
</protein>
<keyword evidence="1" id="KW-0812">Transmembrane</keyword>
<evidence type="ECO:0000313" key="6">
    <source>
        <dbReference type="Proteomes" id="UP001609219"/>
    </source>
</evidence>
<sequence length="161" mass="16929">MTHKLIATLKHAATATNTWIRTTKTSGAYVLWWVLGMFTLAMMLGLVVDGGGKIHARQQANLVAEEAARSAGQQVIRPLGMRGISATVDPLLAQAAAQKYLAMHPDVKGVVVPTGPTTLLVTTTVTYDPKILGMIGVGSQTVTGRAVITLNRTNNGVAGQP</sequence>
<comment type="caution">
    <text evidence="4">The sequence shown here is derived from an EMBL/GenBank/DDBJ whole genome shotgun (WGS) entry which is preliminary data.</text>
</comment>
<keyword evidence="1" id="KW-1133">Transmembrane helix</keyword>
<evidence type="ECO:0000313" key="4">
    <source>
        <dbReference type="EMBL" id="MFH5232951.1"/>
    </source>
</evidence>
<keyword evidence="1" id="KW-0472">Membrane</keyword>
<accession>A0ABW7KEL0</accession>
<dbReference type="EMBL" id="JBIMSO010000035">
    <property type="protein sequence ID" value="MFH5208099.1"/>
    <property type="molecule type" value="Genomic_DNA"/>
</dbReference>
<evidence type="ECO:0000256" key="1">
    <source>
        <dbReference type="SAM" id="Phobius"/>
    </source>
</evidence>
<feature type="domain" description="Putative Flp pilus-assembly TadG-like N-terminal" evidence="2">
    <location>
        <begin position="33"/>
        <end position="74"/>
    </location>
</feature>